<dbReference type="PANTHER" id="PTHR30408">
    <property type="entry name" value="TYPE-1 RESTRICTION ENZYME ECOKI SPECIFICITY PROTEIN"/>
    <property type="match status" value="1"/>
</dbReference>
<evidence type="ECO:0000256" key="2">
    <source>
        <dbReference type="ARBA" id="ARBA00022747"/>
    </source>
</evidence>
<evidence type="ECO:0000313" key="5">
    <source>
        <dbReference type="EMBL" id="SDH93341.1"/>
    </source>
</evidence>
<dbReference type="InterPro" id="IPR044946">
    <property type="entry name" value="Restrct_endonuc_typeI_TRD_sf"/>
</dbReference>
<protein>
    <submittedName>
        <fullName evidence="5">Type I restriction enzyme, S subunit</fullName>
    </submittedName>
</protein>
<organism evidence="5 6">
    <name type="scientific">Vibrio xiamenensis</name>
    <dbReference type="NCBI Taxonomy" id="861298"/>
    <lineage>
        <taxon>Bacteria</taxon>
        <taxon>Pseudomonadati</taxon>
        <taxon>Pseudomonadota</taxon>
        <taxon>Gammaproteobacteria</taxon>
        <taxon>Vibrionales</taxon>
        <taxon>Vibrionaceae</taxon>
        <taxon>Vibrio</taxon>
    </lineage>
</organism>
<dbReference type="RefSeq" id="WP_093279036.1">
    <property type="nucleotide sequence ID" value="NZ_FNDD01000037.1"/>
</dbReference>
<keyword evidence="3" id="KW-0238">DNA-binding</keyword>
<feature type="domain" description="Type I restriction modification DNA specificity" evidence="4">
    <location>
        <begin position="192"/>
        <end position="355"/>
    </location>
</feature>
<evidence type="ECO:0000256" key="1">
    <source>
        <dbReference type="ARBA" id="ARBA00010923"/>
    </source>
</evidence>
<proteinExistence type="inferred from homology"/>
<dbReference type="GO" id="GO:0003677">
    <property type="term" value="F:DNA binding"/>
    <property type="evidence" value="ECO:0007669"/>
    <property type="project" value="UniProtKB-KW"/>
</dbReference>
<dbReference type="InterPro" id="IPR052021">
    <property type="entry name" value="Type-I_RS_S_subunit"/>
</dbReference>
<keyword evidence="6" id="KW-1185">Reference proteome</keyword>
<dbReference type="Proteomes" id="UP000198854">
    <property type="component" value="Unassembled WGS sequence"/>
</dbReference>
<dbReference type="Gene3D" id="3.90.220.20">
    <property type="entry name" value="DNA methylase specificity domains"/>
    <property type="match status" value="2"/>
</dbReference>
<evidence type="ECO:0000313" key="6">
    <source>
        <dbReference type="Proteomes" id="UP000198854"/>
    </source>
</evidence>
<dbReference type="PANTHER" id="PTHR30408:SF12">
    <property type="entry name" value="TYPE I RESTRICTION ENZYME MJAVIII SPECIFICITY SUBUNIT"/>
    <property type="match status" value="1"/>
</dbReference>
<dbReference type="EMBL" id="FNDD01000037">
    <property type="protein sequence ID" value="SDH93341.1"/>
    <property type="molecule type" value="Genomic_DNA"/>
</dbReference>
<evidence type="ECO:0000259" key="4">
    <source>
        <dbReference type="Pfam" id="PF01420"/>
    </source>
</evidence>
<evidence type="ECO:0000256" key="3">
    <source>
        <dbReference type="ARBA" id="ARBA00023125"/>
    </source>
</evidence>
<dbReference type="InterPro" id="IPR000055">
    <property type="entry name" value="Restrct_endonuc_typeI_TRD"/>
</dbReference>
<comment type="similarity">
    <text evidence="1">Belongs to the type-I restriction system S methylase family.</text>
</comment>
<feature type="domain" description="Type I restriction modification DNA specificity" evidence="4">
    <location>
        <begin position="78"/>
        <end position="170"/>
    </location>
</feature>
<sequence length="387" mass="43698">MSWPLVKLGEVAPSKALKKPVVRDEDNVWQLNLDMVESGSGKILNKIKAPLSEAGSSTHWFDSRHVLYSKLRPYLNKVVLPDEQGLATTEFVPMLPDPEMLDRRYLVHYLRSKQFVSWISDQVAGAKMPRVSMKVFWEHEIPLPPLEEQKRIAAMLEKADAIRQKRKQAIDLADEFLRSVFLDMFGDPVTNPKGWEVGELNSCLDFLTSGSRGWAKYYSEEGSKFIRIQNVGKNKLLLDELAYVNAPDTKEAERTRVKVNDVLLSITADLGRSAVVTKELSEGHINQHLALLRLKMSKLEPQFLSALLSSDGALKQFKAKNKAAVKAGLNFEDIRTFEVYLPPLTIQAKYADIYNVVMENLDNLMIQSDSAELLFSSLSQKAFSGQL</sequence>
<dbReference type="SUPFAM" id="SSF116734">
    <property type="entry name" value="DNA methylase specificity domain"/>
    <property type="match status" value="2"/>
</dbReference>
<accession>A0A1G8GG68</accession>
<dbReference type="STRING" id="861298.SAMN04488136_13710"/>
<dbReference type="Pfam" id="PF01420">
    <property type="entry name" value="Methylase_S"/>
    <property type="match status" value="2"/>
</dbReference>
<dbReference type="OrthoDB" id="398435at2"/>
<reference evidence="5 6" key="1">
    <citation type="submission" date="2016-10" db="EMBL/GenBank/DDBJ databases">
        <authorList>
            <person name="de Groot N.N."/>
        </authorList>
    </citation>
    <scope>NUCLEOTIDE SEQUENCE [LARGE SCALE GENOMIC DNA]</scope>
    <source>
        <strain evidence="5 6">CGMCC 1.10228</strain>
    </source>
</reference>
<name>A0A1G8GG68_9VIBR</name>
<gene>
    <name evidence="5" type="ORF">SAMN04488136_13710</name>
</gene>
<dbReference type="GO" id="GO:0009307">
    <property type="term" value="P:DNA restriction-modification system"/>
    <property type="evidence" value="ECO:0007669"/>
    <property type="project" value="UniProtKB-KW"/>
</dbReference>
<keyword evidence="2" id="KW-0680">Restriction system</keyword>
<dbReference type="AlphaFoldDB" id="A0A1G8GG68"/>